<dbReference type="EMBL" id="JAAGWQ010000063">
    <property type="protein sequence ID" value="KAF5671999.1"/>
    <property type="molecule type" value="Genomic_DNA"/>
</dbReference>
<dbReference type="SUPFAM" id="SSF53720">
    <property type="entry name" value="ALDH-like"/>
    <property type="match status" value="1"/>
</dbReference>
<evidence type="ECO:0000313" key="3">
    <source>
        <dbReference type="Proteomes" id="UP000567885"/>
    </source>
</evidence>
<dbReference type="InterPro" id="IPR016162">
    <property type="entry name" value="Ald_DH_N"/>
</dbReference>
<keyword evidence="3" id="KW-1185">Reference proteome</keyword>
<reference evidence="2 3" key="1">
    <citation type="submission" date="2020-05" db="EMBL/GenBank/DDBJ databases">
        <title>Identification and distribution of gene clusters putatively required for synthesis of sphingolipid metabolism inhibitors in phylogenetically diverse species of the filamentous fungus Fusarium.</title>
        <authorList>
            <person name="Kim H.-S."/>
            <person name="Busman M."/>
            <person name="Brown D.W."/>
            <person name="Divon H."/>
            <person name="Uhlig S."/>
            <person name="Proctor R.H."/>
        </authorList>
    </citation>
    <scope>NUCLEOTIDE SEQUENCE [LARGE SCALE GENOMIC DNA]</scope>
    <source>
        <strain evidence="2 3">NRRL 20693</strain>
    </source>
</reference>
<feature type="transmembrane region" description="Helical" evidence="1">
    <location>
        <begin position="467"/>
        <end position="486"/>
    </location>
</feature>
<dbReference type="GO" id="GO:0016491">
    <property type="term" value="F:oxidoreductase activity"/>
    <property type="evidence" value="ECO:0007669"/>
    <property type="project" value="InterPro"/>
</dbReference>
<proteinExistence type="predicted"/>
<dbReference type="OrthoDB" id="5840532at2759"/>
<keyword evidence="1" id="KW-0472">Membrane</keyword>
<name>A0A8H5TMX9_FUSHE</name>
<dbReference type="AlphaFoldDB" id="A0A8H5TMX9"/>
<dbReference type="InterPro" id="IPR016161">
    <property type="entry name" value="Ald_DH/histidinol_DH"/>
</dbReference>
<evidence type="ECO:0008006" key="4">
    <source>
        <dbReference type="Google" id="ProtNLM"/>
    </source>
</evidence>
<dbReference type="Gene3D" id="3.40.605.10">
    <property type="entry name" value="Aldehyde Dehydrogenase, Chain A, domain 1"/>
    <property type="match status" value="1"/>
</dbReference>
<keyword evidence="1" id="KW-1133">Transmembrane helix</keyword>
<organism evidence="2 3">
    <name type="scientific">Fusarium heterosporum</name>
    <dbReference type="NCBI Taxonomy" id="42747"/>
    <lineage>
        <taxon>Eukaryota</taxon>
        <taxon>Fungi</taxon>
        <taxon>Dikarya</taxon>
        <taxon>Ascomycota</taxon>
        <taxon>Pezizomycotina</taxon>
        <taxon>Sordariomycetes</taxon>
        <taxon>Hypocreomycetidae</taxon>
        <taxon>Hypocreales</taxon>
        <taxon>Nectriaceae</taxon>
        <taxon>Fusarium</taxon>
        <taxon>Fusarium heterosporum species complex</taxon>
    </lineage>
</organism>
<sequence>MTSALEQYQAVNGAWTEGRLENVLQRQKELALLHANLKKFSPDLIRAISHDVSAADELQLSLDSIKQLYGDLDFPDTLAKEKLVRKGASSLNNFVPVGPSLIDPSPYSPLASVITPLAAALAAGSPAIVLASPATPTVNAELRKLIIKSVDVEAFAITDDDDSTSTRRDLSTKFFGVAALQNLAHRDTLFPSLYKVNPLIRTTSTPCGTPAVFVDRSAEDLEAVASHLINATLRAPRHNPLRTPRLVFVDEINLEQLDKLVRADSSANDPLSFGNDEETAQAVKKIFQLVSQASNTKPVIQSSGHLPAVITLDNAESIVEENIQKAVELLVVSTNGLLLVPTRSLDHGIDILSKLNAETPSQAVYIFASSKASTYVALFTNSVQVFINTIPRWSLAVIAPSTSFVKDRLLYSREDFSVSKPILQESVKSMGSLAAGANSVWPFLSQSVNLVRIKQPKGGRLSYFERGLLVGLALSLIAISGTGFWIHRGIQRFIIRS</sequence>
<evidence type="ECO:0000256" key="1">
    <source>
        <dbReference type="SAM" id="Phobius"/>
    </source>
</evidence>
<dbReference type="Proteomes" id="UP000567885">
    <property type="component" value="Unassembled WGS sequence"/>
</dbReference>
<evidence type="ECO:0000313" key="2">
    <source>
        <dbReference type="EMBL" id="KAF5671999.1"/>
    </source>
</evidence>
<comment type="caution">
    <text evidence="2">The sequence shown here is derived from an EMBL/GenBank/DDBJ whole genome shotgun (WGS) entry which is preliminary data.</text>
</comment>
<gene>
    <name evidence="2" type="ORF">FHETE_3871</name>
</gene>
<protein>
    <recommendedName>
        <fullName evidence="4">Aldehyde dehydrogenase domain-containing protein</fullName>
    </recommendedName>
</protein>
<accession>A0A8H5TMX9</accession>
<keyword evidence="1" id="KW-0812">Transmembrane</keyword>